<dbReference type="EMBL" id="MFCA01000029">
    <property type="protein sequence ID" value="OGE01155.1"/>
    <property type="molecule type" value="Genomic_DNA"/>
</dbReference>
<protein>
    <submittedName>
        <fullName evidence="1">Uncharacterized protein</fullName>
    </submittedName>
</protein>
<dbReference type="Proteomes" id="UP000176751">
    <property type="component" value="Unassembled WGS sequence"/>
</dbReference>
<organism evidence="1 2">
    <name type="scientific">Candidatus Curtissbacteria bacterium RIFOXYA1_FULL_41_14</name>
    <dbReference type="NCBI Taxonomy" id="1797737"/>
    <lineage>
        <taxon>Bacteria</taxon>
        <taxon>Candidatus Curtissiibacteriota</taxon>
    </lineage>
</organism>
<gene>
    <name evidence="1" type="ORF">A2196_00390</name>
</gene>
<sequence length="151" mass="17878">MRIEIRVPWLRNSVAERDLMMDSKRGRQDETVPEDLSKKAKEIWKMRKYGIFPGIAFRVLDSEQSIQQLSPADMILLGHYLSQELAFHDKNYFSRWPQSHPVYRAYNEVVEFINYQVVNWGLSITDDNLKDWLIQVARHAREKICPDSKPV</sequence>
<comment type="caution">
    <text evidence="1">The sequence shown here is derived from an EMBL/GenBank/DDBJ whole genome shotgun (WGS) entry which is preliminary data.</text>
</comment>
<dbReference type="AlphaFoldDB" id="A0A1F5HAS9"/>
<proteinExistence type="predicted"/>
<reference evidence="1 2" key="1">
    <citation type="journal article" date="2016" name="Nat. Commun.">
        <title>Thousands of microbial genomes shed light on interconnected biogeochemical processes in an aquifer system.</title>
        <authorList>
            <person name="Anantharaman K."/>
            <person name="Brown C.T."/>
            <person name="Hug L.A."/>
            <person name="Sharon I."/>
            <person name="Castelle C.J."/>
            <person name="Probst A.J."/>
            <person name="Thomas B.C."/>
            <person name="Singh A."/>
            <person name="Wilkins M.J."/>
            <person name="Karaoz U."/>
            <person name="Brodie E.L."/>
            <person name="Williams K.H."/>
            <person name="Hubbard S.S."/>
            <person name="Banfield J.F."/>
        </authorList>
    </citation>
    <scope>NUCLEOTIDE SEQUENCE [LARGE SCALE GENOMIC DNA]</scope>
</reference>
<evidence type="ECO:0000313" key="1">
    <source>
        <dbReference type="EMBL" id="OGE01155.1"/>
    </source>
</evidence>
<accession>A0A1F5HAS9</accession>
<name>A0A1F5HAS9_9BACT</name>
<evidence type="ECO:0000313" key="2">
    <source>
        <dbReference type="Proteomes" id="UP000176751"/>
    </source>
</evidence>